<evidence type="ECO:0000259" key="4">
    <source>
        <dbReference type="Pfam" id="PF01555"/>
    </source>
</evidence>
<dbReference type="Gene3D" id="3.40.50.150">
    <property type="entry name" value="Vaccinia Virus protein VP39"/>
    <property type="match status" value="1"/>
</dbReference>
<comment type="caution">
    <text evidence="5">The sequence shown here is derived from an EMBL/GenBank/DDBJ whole genome shotgun (WGS) entry which is preliminary data.</text>
</comment>
<dbReference type="SUPFAM" id="SSF53335">
    <property type="entry name" value="S-adenosyl-L-methionine-dependent methyltransferases"/>
    <property type="match status" value="1"/>
</dbReference>
<evidence type="ECO:0000256" key="3">
    <source>
        <dbReference type="SAM" id="MobiDB-lite"/>
    </source>
</evidence>
<dbReference type="GO" id="GO:0032259">
    <property type="term" value="P:methylation"/>
    <property type="evidence" value="ECO:0007669"/>
    <property type="project" value="UniProtKB-KW"/>
</dbReference>
<keyword evidence="2" id="KW-0808">Transferase</keyword>
<dbReference type="Pfam" id="PF01555">
    <property type="entry name" value="N6_N4_Mtase"/>
    <property type="match status" value="1"/>
</dbReference>
<dbReference type="InterPro" id="IPR002941">
    <property type="entry name" value="DNA_methylase_N4/N6"/>
</dbReference>
<feature type="non-terminal residue" evidence="5">
    <location>
        <position position="1"/>
    </location>
</feature>
<reference evidence="5" key="1">
    <citation type="journal article" date="2015" name="Nature">
        <title>Complex archaea that bridge the gap between prokaryotes and eukaryotes.</title>
        <authorList>
            <person name="Spang A."/>
            <person name="Saw J.H."/>
            <person name="Jorgensen S.L."/>
            <person name="Zaremba-Niedzwiedzka K."/>
            <person name="Martijn J."/>
            <person name="Lind A.E."/>
            <person name="van Eijk R."/>
            <person name="Schleper C."/>
            <person name="Guy L."/>
            <person name="Ettema T.J."/>
        </authorList>
    </citation>
    <scope>NUCLEOTIDE SEQUENCE</scope>
</reference>
<keyword evidence="1" id="KW-0489">Methyltransferase</keyword>
<name>A0A0F9BX03_9ZZZZ</name>
<accession>A0A0F9BX03</accession>
<dbReference type="PRINTS" id="PR00508">
    <property type="entry name" value="S21N4MTFRASE"/>
</dbReference>
<dbReference type="AlphaFoldDB" id="A0A0F9BX03"/>
<feature type="region of interest" description="Disordered" evidence="3">
    <location>
        <begin position="1"/>
        <end position="50"/>
    </location>
</feature>
<protein>
    <recommendedName>
        <fullName evidence="4">DNA methylase N-4/N-6 domain-containing protein</fullName>
    </recommendedName>
</protein>
<dbReference type="GO" id="GO:0008170">
    <property type="term" value="F:N-methyltransferase activity"/>
    <property type="evidence" value="ECO:0007669"/>
    <property type="project" value="InterPro"/>
</dbReference>
<feature type="domain" description="DNA methylase N-4/N-6" evidence="4">
    <location>
        <begin position="61"/>
        <end position="230"/>
    </location>
</feature>
<evidence type="ECO:0000313" key="5">
    <source>
        <dbReference type="EMBL" id="KKL26429.1"/>
    </source>
</evidence>
<gene>
    <name evidence="5" type="ORF">LCGC14_2395400</name>
</gene>
<proteinExistence type="predicted"/>
<organism evidence="5">
    <name type="scientific">marine sediment metagenome</name>
    <dbReference type="NCBI Taxonomy" id="412755"/>
    <lineage>
        <taxon>unclassified sequences</taxon>
        <taxon>metagenomes</taxon>
        <taxon>ecological metagenomes</taxon>
    </lineage>
</organism>
<dbReference type="GO" id="GO:0003677">
    <property type="term" value="F:DNA binding"/>
    <property type="evidence" value="ECO:0007669"/>
    <property type="project" value="InterPro"/>
</dbReference>
<dbReference type="EMBL" id="LAZR01035843">
    <property type="protein sequence ID" value="KKL26429.1"/>
    <property type="molecule type" value="Genomic_DNA"/>
</dbReference>
<dbReference type="InterPro" id="IPR029063">
    <property type="entry name" value="SAM-dependent_MTases_sf"/>
</dbReference>
<evidence type="ECO:0000256" key="1">
    <source>
        <dbReference type="ARBA" id="ARBA00022603"/>
    </source>
</evidence>
<evidence type="ECO:0000256" key="2">
    <source>
        <dbReference type="ARBA" id="ARBA00022679"/>
    </source>
</evidence>
<feature type="compositionally biased region" description="Basic and acidic residues" evidence="3">
    <location>
        <begin position="10"/>
        <end position="35"/>
    </location>
</feature>
<dbReference type="InterPro" id="IPR001091">
    <property type="entry name" value="RM_Methyltransferase"/>
</dbReference>
<sequence>DSYSGSWGDSGHRPERTGRDGHQRPKNTEYFERTGHPQGPKPPTASVAGLKPKDLVGMPWRVAFALQADGWWLRSDIIWHKLNVMPESVRDRPTKSHEYLFLLTKSERYYYDQDAVREPPQPYQRKGGTSPYTADGVNTHGVGSKTFHQMAATGRNHRTVWEIATQPFPEAHFATFPEALVEPCIKAGSRVGDTILDPFAGSGTVGVVALRLGRSFVGLELQPDYVEMARRRIEDDAPLLNRRTAPPPCR</sequence>